<keyword evidence="7" id="KW-1185">Reference proteome</keyword>
<evidence type="ECO:0000256" key="1">
    <source>
        <dbReference type="ARBA" id="ARBA00022679"/>
    </source>
</evidence>
<dbReference type="Pfam" id="PF17836">
    <property type="entry name" value="PglD_N"/>
    <property type="match status" value="1"/>
</dbReference>
<dbReference type="Proteomes" id="UP001178288">
    <property type="component" value="Chromosome"/>
</dbReference>
<feature type="domain" description="PglD N-terminal" evidence="5">
    <location>
        <begin position="2"/>
        <end position="81"/>
    </location>
</feature>
<keyword evidence="1" id="KW-0808">Transferase</keyword>
<dbReference type="SUPFAM" id="SSF51161">
    <property type="entry name" value="Trimeric LpxA-like enzymes"/>
    <property type="match status" value="1"/>
</dbReference>
<dbReference type="InterPro" id="IPR050179">
    <property type="entry name" value="Trans_hexapeptide_repeat"/>
</dbReference>
<dbReference type="InterPro" id="IPR041561">
    <property type="entry name" value="PglD_N"/>
</dbReference>
<dbReference type="InterPro" id="IPR018357">
    <property type="entry name" value="Hexapep_transf_CS"/>
</dbReference>
<accession>A0AA95S9W7</accession>
<dbReference type="PANTHER" id="PTHR43300">
    <property type="entry name" value="ACETYLTRANSFERASE"/>
    <property type="match status" value="1"/>
</dbReference>
<feature type="binding site" evidence="4">
    <location>
        <position position="145"/>
    </location>
    <ligand>
        <name>acetyl-CoA</name>
        <dbReference type="ChEBI" id="CHEBI:57288"/>
    </ligand>
</feature>
<dbReference type="Gene3D" id="3.40.50.20">
    <property type="match status" value="1"/>
</dbReference>
<evidence type="ECO:0000256" key="3">
    <source>
        <dbReference type="PIRSR" id="PIRSR620019-1"/>
    </source>
</evidence>
<feature type="binding site" evidence="4">
    <location>
        <position position="69"/>
    </location>
    <ligand>
        <name>substrate</name>
    </ligand>
</feature>
<dbReference type="InterPro" id="IPR020019">
    <property type="entry name" value="AcTrfase_PglD-like"/>
</dbReference>
<evidence type="ECO:0000256" key="2">
    <source>
        <dbReference type="ARBA" id="ARBA00022737"/>
    </source>
</evidence>
<dbReference type="CDD" id="cd03360">
    <property type="entry name" value="LbH_AT_putative"/>
    <property type="match status" value="1"/>
</dbReference>
<name>A0AA95S9W7_9BACI</name>
<keyword evidence="2" id="KW-0677">Repeat</keyword>
<protein>
    <submittedName>
        <fullName evidence="6">Acetyltransferase</fullName>
    </submittedName>
</protein>
<dbReference type="GO" id="GO:0016740">
    <property type="term" value="F:transferase activity"/>
    <property type="evidence" value="ECO:0007669"/>
    <property type="project" value="UniProtKB-KW"/>
</dbReference>
<dbReference type="KEGG" id="nnv:QNH39_21655"/>
<dbReference type="PANTHER" id="PTHR43300:SF7">
    <property type="entry name" value="UDP-N-ACETYLBACILLOSAMINE N-ACETYLTRANSFERASE"/>
    <property type="match status" value="1"/>
</dbReference>
<dbReference type="RefSeq" id="WP_066091308.1">
    <property type="nucleotide sequence ID" value="NZ_CP126114.1"/>
</dbReference>
<dbReference type="InterPro" id="IPR001451">
    <property type="entry name" value="Hexapep"/>
</dbReference>
<dbReference type="PROSITE" id="PS00101">
    <property type="entry name" value="HEXAPEP_TRANSFERASES"/>
    <property type="match status" value="1"/>
</dbReference>
<dbReference type="AlphaFoldDB" id="A0AA95S9W7"/>
<gene>
    <name evidence="6" type="ORF">QNH39_21655</name>
</gene>
<proteinExistence type="predicted"/>
<organism evidence="6 7">
    <name type="scientific">Neobacillus novalis</name>
    <dbReference type="NCBI Taxonomy" id="220687"/>
    <lineage>
        <taxon>Bacteria</taxon>
        <taxon>Bacillati</taxon>
        <taxon>Bacillota</taxon>
        <taxon>Bacilli</taxon>
        <taxon>Bacillales</taxon>
        <taxon>Bacillaceae</taxon>
        <taxon>Neobacillus</taxon>
    </lineage>
</organism>
<dbReference type="Gene3D" id="2.160.10.10">
    <property type="entry name" value="Hexapeptide repeat proteins"/>
    <property type="match status" value="1"/>
</dbReference>
<dbReference type="EMBL" id="CP126114">
    <property type="protein sequence ID" value="WHY85197.1"/>
    <property type="molecule type" value="Genomic_DNA"/>
</dbReference>
<feature type="site" description="Increases basicity of active site His" evidence="3">
    <location>
        <position position="137"/>
    </location>
</feature>
<sequence length="216" mass="22841">MKIVVIGRGGHSKVIADMILSDKENEIVGFLDDKYDDVGLVENVYCGPISTAIHLLEHSRDLKFVIAIGDNKVRQSIVRKLNIPDKNYISVIHKSAVISPSAKIGHGTVVMPHAVINADTRIGVHSIVNTASVIEHDSVVGEFCHVCPGTTLTGTVQLGKGSYVGAGATIIPNAKIGDWAIIGAGATVITDIPSHCTAVGIPAKIKKVNPVMEEVN</sequence>
<dbReference type="Pfam" id="PF00132">
    <property type="entry name" value="Hexapep"/>
    <property type="match status" value="1"/>
</dbReference>
<dbReference type="NCBIfam" id="TIGR03570">
    <property type="entry name" value="NeuD_NnaD"/>
    <property type="match status" value="1"/>
</dbReference>
<dbReference type="InterPro" id="IPR011004">
    <property type="entry name" value="Trimer_LpxA-like_sf"/>
</dbReference>
<evidence type="ECO:0000256" key="4">
    <source>
        <dbReference type="PIRSR" id="PIRSR620019-2"/>
    </source>
</evidence>
<evidence type="ECO:0000313" key="7">
    <source>
        <dbReference type="Proteomes" id="UP001178288"/>
    </source>
</evidence>
<reference evidence="6" key="1">
    <citation type="submission" date="2023-05" db="EMBL/GenBank/DDBJ databases">
        <title>Comparative genomics of Bacillaceae isolates and their secondary metabolite potential.</title>
        <authorList>
            <person name="Song L."/>
            <person name="Nielsen L.J."/>
            <person name="Mohite O."/>
            <person name="Xu X."/>
            <person name="Weber T."/>
            <person name="Kovacs A.T."/>
        </authorList>
    </citation>
    <scope>NUCLEOTIDE SEQUENCE</scope>
    <source>
        <strain evidence="6">XLM17</strain>
    </source>
</reference>
<evidence type="ECO:0000313" key="6">
    <source>
        <dbReference type="EMBL" id="WHY85197.1"/>
    </source>
</evidence>
<evidence type="ECO:0000259" key="5">
    <source>
        <dbReference type="Pfam" id="PF17836"/>
    </source>
</evidence>
<feature type="active site" description="Proton acceptor" evidence="3">
    <location>
        <position position="136"/>
    </location>
</feature>